<organism evidence="2 3">
    <name type="scientific">Methanothermobacter thermautotrophicus (strain ATCC 29096 / DSM 1053 / JCM 10044 / NBRC 100330 / Delta H)</name>
    <name type="common">Methanobacterium thermoautotrophicum</name>
    <dbReference type="NCBI Taxonomy" id="187420"/>
    <lineage>
        <taxon>Archaea</taxon>
        <taxon>Methanobacteriati</taxon>
        <taxon>Methanobacteriota</taxon>
        <taxon>Methanomada group</taxon>
        <taxon>Methanobacteria</taxon>
        <taxon>Methanobacteriales</taxon>
        <taxon>Methanobacteriaceae</taxon>
        <taxon>Methanothermobacter</taxon>
    </lineage>
</organism>
<dbReference type="Pfam" id="PF09369">
    <property type="entry name" value="MZB"/>
    <property type="match status" value="1"/>
</dbReference>
<dbReference type="AlphaFoldDB" id="O26598"/>
<dbReference type="NCBIfam" id="NF038324">
    <property type="entry name" value="DrmB_fam"/>
    <property type="match status" value="1"/>
</dbReference>
<dbReference type="EMBL" id="AE000666">
    <property type="protein sequence ID" value="AAB85004.1"/>
    <property type="molecule type" value="Genomic_DNA"/>
</dbReference>
<reference evidence="2 3" key="1">
    <citation type="journal article" date="1997" name="J. Bacteriol.">
        <title>Complete genome sequence of Methanobacterium thermoautotrophicum deltaH: functional analysis and comparative genomics.</title>
        <authorList>
            <person name="Smith D.R."/>
            <person name="Doucette-Stamm L.A."/>
            <person name="Deloughery C."/>
            <person name="Lee H.-M."/>
            <person name="Dubois J."/>
            <person name="Aldredge T."/>
            <person name="Bashirzadeh R."/>
            <person name="Blakely D."/>
            <person name="Cook R."/>
            <person name="Gilbert K."/>
            <person name="Harrison D."/>
            <person name="Hoang L."/>
            <person name="Keagle P."/>
            <person name="Lumm W."/>
            <person name="Pothier B."/>
            <person name="Qiu D."/>
            <person name="Spadafora R."/>
            <person name="Vicare R."/>
            <person name="Wang Y."/>
            <person name="Wierzbowski J."/>
            <person name="Gibson R."/>
            <person name="Jiwani N."/>
            <person name="Caruso A."/>
            <person name="Bush D."/>
            <person name="Safer H."/>
            <person name="Patwell D."/>
            <person name="Prabhakar S."/>
            <person name="McDougall S."/>
            <person name="Shimer G."/>
            <person name="Goyal A."/>
            <person name="Pietrovski S."/>
            <person name="Church G.M."/>
            <person name="Daniels C.J."/>
            <person name="Mao J.-i."/>
            <person name="Rice P."/>
            <person name="Nolling J."/>
            <person name="Reeve J.N."/>
        </authorList>
    </citation>
    <scope>NUCLEOTIDE SEQUENCE [LARGE SCALE GENOMIC DNA]</scope>
    <source>
        <strain evidence="3">ATCC 29096 / DSM 1053 / JCM 10044 / NBRC 100330 / Delta H</strain>
    </source>
</reference>
<dbReference type="PaxDb" id="187420-MTH_498"/>
<keyword evidence="3" id="KW-1185">Reference proteome</keyword>
<dbReference type="InParanoid" id="O26598"/>
<dbReference type="InterPro" id="IPR018973">
    <property type="entry name" value="MZB"/>
</dbReference>
<evidence type="ECO:0000259" key="1">
    <source>
        <dbReference type="Pfam" id="PF09369"/>
    </source>
</evidence>
<feature type="domain" description="MrfA-like Zn-binding" evidence="1">
    <location>
        <begin position="459"/>
        <end position="556"/>
    </location>
</feature>
<dbReference type="HOGENOM" id="CLU_020062_0_0_2"/>
<sequence length="578" mass="65985">MMNNVQHLRRSQFIFTYGPGAILEGKNGPVMIPSLNDGLGNYFGIEYLEKFEIKDSRLSEFLRKNKEIDGTIRLFSLPTNAALSLDENRHIYNTWRFPRWKICYGRTEGGHQNPVLYYEREGKGCPICGSRNASATRFVAACPDGHLDDLPWKYLVHSKETGCNPEYFHWKIEGPSIADIIIKCPECGQSSSMRYIYRKKFRCTGRLPERSGLRSKESCELEMKILQRQSTSLRIPVTLTLLKIPYKTKLDEILENDPEFRGNLRGIINHANKENLLSDVKQNKRKYYDTVKGSIEDMGYRRFCEHVMGFNSRMIADPLGDEFRALREMRTSETLSVGEPVKFSVDSQITLKIVPVEKLKLTTAQIGYYRSPYLKKDENSEIIPSNIVSTGEREAISESWWYPAFESMGEGLFITADRIAPESSSLNALQEWDERKLIHDEILRQNTPVSPEFVWWHTLSHSIIQALSLYAGYSSPSIRERIYTDSGGAGGILLYSSSIGDDCSMGGLSGCASESKFKEIWKIAMNNIEFCSNDPICHQNRISDGNYNGSACHRCLMLSETSCEHRNRWLDRHAVLGD</sequence>
<gene>
    <name evidence="2" type="ordered locus">MTH_498</name>
</gene>
<dbReference type="PATRIC" id="fig|187420.15.peg.476"/>
<dbReference type="Proteomes" id="UP000005223">
    <property type="component" value="Chromosome"/>
</dbReference>
<accession>O26598</accession>
<dbReference type="EnsemblBacteria" id="AAB85004">
    <property type="protein sequence ID" value="AAB85004"/>
    <property type="gene ID" value="MTH_498"/>
</dbReference>
<evidence type="ECO:0000313" key="2">
    <source>
        <dbReference type="EMBL" id="AAB85004.1"/>
    </source>
</evidence>
<dbReference type="InterPro" id="IPR047721">
    <property type="entry name" value="DrmB"/>
</dbReference>
<proteinExistence type="predicted"/>
<name>O26598_METTH</name>
<protein>
    <recommendedName>
        <fullName evidence="1">MrfA-like Zn-binding domain-containing protein</fullName>
    </recommendedName>
</protein>
<evidence type="ECO:0000313" key="3">
    <source>
        <dbReference type="Proteomes" id="UP000005223"/>
    </source>
</evidence>
<dbReference type="STRING" id="187420.MTH_498"/>
<dbReference type="KEGG" id="mth:MTH_498"/>
<dbReference type="PIR" id="D69165">
    <property type="entry name" value="D69165"/>
</dbReference>